<dbReference type="AlphaFoldDB" id="A0A194X3X8"/>
<evidence type="ECO:0000313" key="2">
    <source>
        <dbReference type="Proteomes" id="UP000070700"/>
    </source>
</evidence>
<keyword evidence="2" id="KW-1185">Reference proteome</keyword>
<proteinExistence type="predicted"/>
<dbReference type="EMBL" id="KQ947419">
    <property type="protein sequence ID" value="KUJ14890.1"/>
    <property type="molecule type" value="Genomic_DNA"/>
</dbReference>
<dbReference type="Proteomes" id="UP000070700">
    <property type="component" value="Unassembled WGS sequence"/>
</dbReference>
<accession>A0A194X3X8</accession>
<gene>
    <name evidence="1" type="ORF">LY89DRAFT_686501</name>
</gene>
<reference evidence="1 2" key="1">
    <citation type="submission" date="2015-10" db="EMBL/GenBank/DDBJ databases">
        <title>Full genome of DAOMC 229536 Phialocephala scopiformis, a fungal endophyte of spruce producing the potent anti-insectan compound rugulosin.</title>
        <authorList>
            <consortium name="DOE Joint Genome Institute"/>
            <person name="Walker A.K."/>
            <person name="Frasz S.L."/>
            <person name="Seifert K.A."/>
            <person name="Miller J.D."/>
            <person name="Mondo S.J."/>
            <person name="Labutti K."/>
            <person name="Lipzen A."/>
            <person name="Dockter R."/>
            <person name="Kennedy M."/>
            <person name="Grigoriev I.V."/>
            <person name="Spatafora J.W."/>
        </authorList>
    </citation>
    <scope>NUCLEOTIDE SEQUENCE [LARGE SCALE GENOMIC DNA]</scope>
    <source>
        <strain evidence="1 2">CBS 120377</strain>
    </source>
</reference>
<dbReference type="RefSeq" id="XP_018069245.1">
    <property type="nucleotide sequence ID" value="XM_018215299.1"/>
</dbReference>
<evidence type="ECO:0000313" key="1">
    <source>
        <dbReference type="EMBL" id="KUJ14890.1"/>
    </source>
</evidence>
<dbReference type="KEGG" id="psco:LY89DRAFT_686501"/>
<name>A0A194X3X8_MOLSC</name>
<organism evidence="1 2">
    <name type="scientific">Mollisia scopiformis</name>
    <name type="common">Conifer needle endophyte fungus</name>
    <name type="synonym">Phialocephala scopiformis</name>
    <dbReference type="NCBI Taxonomy" id="149040"/>
    <lineage>
        <taxon>Eukaryota</taxon>
        <taxon>Fungi</taxon>
        <taxon>Dikarya</taxon>
        <taxon>Ascomycota</taxon>
        <taxon>Pezizomycotina</taxon>
        <taxon>Leotiomycetes</taxon>
        <taxon>Helotiales</taxon>
        <taxon>Mollisiaceae</taxon>
        <taxon>Mollisia</taxon>
    </lineage>
</organism>
<protein>
    <submittedName>
        <fullName evidence="1">Uncharacterized protein</fullName>
    </submittedName>
</protein>
<dbReference type="InParanoid" id="A0A194X3X8"/>
<dbReference type="GeneID" id="28825025"/>
<sequence length="140" mass="16104">MQPFDAERTVELFFKLYAVLVNLAYIPFETISFPPHELHPNDLARWGSNMDPVALDLVKKLPYLKTAPFFQAGFTIAPGTISKDFSKDLSKDLSYAQHPLDWYEGDHEYVERWSLCLTNGFDEWASGWLILDTRKGSLVM</sequence>